<keyword evidence="4 7" id="KW-0067">ATP-binding</keyword>
<feature type="region of interest" description="Disordered" evidence="8">
    <location>
        <begin position="380"/>
        <end position="453"/>
    </location>
</feature>
<feature type="domain" description="Helicase C-terminal" evidence="10">
    <location>
        <begin position="231"/>
        <end position="380"/>
    </location>
</feature>
<protein>
    <submittedName>
        <fullName evidence="12">RNA helicase</fullName>
    </submittedName>
</protein>
<dbReference type="CDD" id="cd18787">
    <property type="entry name" value="SF2_C_DEAD"/>
    <property type="match status" value="1"/>
</dbReference>
<feature type="compositionally biased region" description="Basic residues" evidence="8">
    <location>
        <begin position="411"/>
        <end position="423"/>
    </location>
</feature>
<dbReference type="AlphaFoldDB" id="A0A081K9U6"/>
<dbReference type="PANTHER" id="PTHR47959">
    <property type="entry name" value="ATP-DEPENDENT RNA HELICASE RHLE-RELATED"/>
    <property type="match status" value="1"/>
</dbReference>
<dbReference type="RefSeq" id="WP_020580437.1">
    <property type="nucleotide sequence ID" value="NZ_JOJP01000001.1"/>
</dbReference>
<evidence type="ECO:0000256" key="3">
    <source>
        <dbReference type="ARBA" id="ARBA00022806"/>
    </source>
</evidence>
<dbReference type="InterPro" id="IPR001650">
    <property type="entry name" value="Helicase_C-like"/>
</dbReference>
<evidence type="ECO:0000259" key="11">
    <source>
        <dbReference type="PROSITE" id="PS51195"/>
    </source>
</evidence>
<evidence type="ECO:0000256" key="8">
    <source>
        <dbReference type="SAM" id="MobiDB-lite"/>
    </source>
</evidence>
<evidence type="ECO:0000256" key="1">
    <source>
        <dbReference type="ARBA" id="ARBA00022741"/>
    </source>
</evidence>
<dbReference type="SMART" id="SM00490">
    <property type="entry name" value="HELICc"/>
    <property type="match status" value="1"/>
</dbReference>
<feature type="short sequence motif" description="Q motif" evidence="6">
    <location>
        <begin position="1"/>
        <end position="29"/>
    </location>
</feature>
<comment type="caution">
    <text evidence="12">The sequence shown here is derived from an EMBL/GenBank/DDBJ whole genome shotgun (WGS) entry which is preliminary data.</text>
</comment>
<dbReference type="InterPro" id="IPR014001">
    <property type="entry name" value="Helicase_ATP-bd"/>
</dbReference>
<evidence type="ECO:0000256" key="5">
    <source>
        <dbReference type="ARBA" id="ARBA00038437"/>
    </source>
</evidence>
<accession>A0A081K9U6</accession>
<dbReference type="CDD" id="cd00268">
    <property type="entry name" value="DEADc"/>
    <property type="match status" value="1"/>
</dbReference>
<evidence type="ECO:0000313" key="13">
    <source>
        <dbReference type="Proteomes" id="UP000027997"/>
    </source>
</evidence>
<organism evidence="12 13">
    <name type="scientific">Endozoicomonas elysicola</name>
    <dbReference type="NCBI Taxonomy" id="305900"/>
    <lineage>
        <taxon>Bacteria</taxon>
        <taxon>Pseudomonadati</taxon>
        <taxon>Pseudomonadota</taxon>
        <taxon>Gammaproteobacteria</taxon>
        <taxon>Oceanospirillales</taxon>
        <taxon>Endozoicomonadaceae</taxon>
        <taxon>Endozoicomonas</taxon>
    </lineage>
</organism>
<sequence length="453" mass="50697">MLFSELALHERVQKALTELGFDKATPVQEKTLPLAMAGKDLMVSAETGSGKTAAFLLPMLNHMHSHPAPHSATRALILVPTRELALQVFQMCEKLAQYTYIKAGLIMGGEDFRHQINTLRKNPEILIATPGRLIEHMENNNHDFSDLEYLILDEADRMLDMGFGADVLTITNDCRKERQTLLFSATLTGNQLGKMAEEVLNDPTRITLKTARDKHENIHQQILLADDTAHKEKLLIWLLENETYEKALIFTNTRAQANTFIGKIRVKGLRAGILHGDMDQRERKHVMRLLTDGAINILIATDVAARGLDIKGVQLVINLEMARNGDDYVHRIGRTGRGGEQGLAISLIGPDEWNRMSSIERYLKLRFEKRTIKELIGSYKGPKKLKSSGKAAGKKKSDKKNPAKKGASEKQRHRVKKNVGKRRTSADAPQPSTTTHVTTAAIDSGFEPPKRRK</sequence>
<dbReference type="EMBL" id="JOJP01000001">
    <property type="protein sequence ID" value="KEI70922.1"/>
    <property type="molecule type" value="Genomic_DNA"/>
</dbReference>
<dbReference type="GO" id="GO:0016787">
    <property type="term" value="F:hydrolase activity"/>
    <property type="evidence" value="ECO:0007669"/>
    <property type="project" value="UniProtKB-KW"/>
</dbReference>
<dbReference type="Pfam" id="PF00270">
    <property type="entry name" value="DEAD"/>
    <property type="match status" value="1"/>
</dbReference>
<evidence type="ECO:0000256" key="2">
    <source>
        <dbReference type="ARBA" id="ARBA00022801"/>
    </source>
</evidence>
<dbReference type="InterPro" id="IPR044742">
    <property type="entry name" value="DEAD/DEAH_RhlB"/>
</dbReference>
<keyword evidence="3 7" id="KW-0347">Helicase</keyword>
<keyword evidence="13" id="KW-1185">Reference proteome</keyword>
<reference evidence="12 13" key="1">
    <citation type="submission" date="2014-06" db="EMBL/GenBank/DDBJ databases">
        <title>Whole Genome Sequences of Three Symbiotic Endozoicomonas Bacteria.</title>
        <authorList>
            <person name="Neave M.J."/>
            <person name="Apprill A."/>
            <person name="Voolstra C.R."/>
        </authorList>
    </citation>
    <scope>NUCLEOTIDE SEQUENCE [LARGE SCALE GENOMIC DNA]</scope>
    <source>
        <strain evidence="12 13">DSM 22380</strain>
    </source>
</reference>
<dbReference type="GO" id="GO:0003676">
    <property type="term" value="F:nucleic acid binding"/>
    <property type="evidence" value="ECO:0007669"/>
    <property type="project" value="InterPro"/>
</dbReference>
<dbReference type="GO" id="GO:0005524">
    <property type="term" value="F:ATP binding"/>
    <property type="evidence" value="ECO:0007669"/>
    <property type="project" value="UniProtKB-KW"/>
</dbReference>
<dbReference type="STRING" id="305900.GV64_09360"/>
<dbReference type="GO" id="GO:0005829">
    <property type="term" value="C:cytosol"/>
    <property type="evidence" value="ECO:0007669"/>
    <property type="project" value="TreeGrafter"/>
</dbReference>
<evidence type="ECO:0000256" key="6">
    <source>
        <dbReference type="PROSITE-ProRule" id="PRU00552"/>
    </source>
</evidence>
<dbReference type="Proteomes" id="UP000027997">
    <property type="component" value="Unassembled WGS sequence"/>
</dbReference>
<feature type="domain" description="Helicase ATP-binding" evidence="9">
    <location>
        <begin position="32"/>
        <end position="205"/>
    </location>
</feature>
<comment type="similarity">
    <text evidence="5 7">Belongs to the DEAD box helicase family.</text>
</comment>
<proteinExistence type="inferred from homology"/>
<feature type="compositionally biased region" description="Basic residues" evidence="8">
    <location>
        <begin position="381"/>
        <end position="398"/>
    </location>
</feature>
<evidence type="ECO:0000256" key="7">
    <source>
        <dbReference type="RuleBase" id="RU000492"/>
    </source>
</evidence>
<feature type="domain" description="DEAD-box RNA helicase Q" evidence="11">
    <location>
        <begin position="1"/>
        <end position="29"/>
    </location>
</feature>
<dbReference type="PROSITE" id="PS51192">
    <property type="entry name" value="HELICASE_ATP_BIND_1"/>
    <property type="match status" value="1"/>
</dbReference>
<dbReference type="SUPFAM" id="SSF52540">
    <property type="entry name" value="P-loop containing nucleoside triphosphate hydrolases"/>
    <property type="match status" value="1"/>
</dbReference>
<dbReference type="InterPro" id="IPR011545">
    <property type="entry name" value="DEAD/DEAH_box_helicase_dom"/>
</dbReference>
<dbReference type="GO" id="GO:0003724">
    <property type="term" value="F:RNA helicase activity"/>
    <property type="evidence" value="ECO:0007669"/>
    <property type="project" value="InterPro"/>
</dbReference>
<dbReference type="InterPro" id="IPR014014">
    <property type="entry name" value="RNA_helicase_DEAD_Q_motif"/>
</dbReference>
<evidence type="ECO:0000256" key="4">
    <source>
        <dbReference type="ARBA" id="ARBA00022840"/>
    </source>
</evidence>
<dbReference type="PROSITE" id="PS51194">
    <property type="entry name" value="HELICASE_CTER"/>
    <property type="match status" value="1"/>
</dbReference>
<evidence type="ECO:0000259" key="9">
    <source>
        <dbReference type="PROSITE" id="PS51192"/>
    </source>
</evidence>
<dbReference type="PROSITE" id="PS00039">
    <property type="entry name" value="DEAD_ATP_HELICASE"/>
    <property type="match status" value="1"/>
</dbReference>
<evidence type="ECO:0000259" key="10">
    <source>
        <dbReference type="PROSITE" id="PS51194"/>
    </source>
</evidence>
<keyword evidence="1 7" id="KW-0547">Nucleotide-binding</keyword>
<gene>
    <name evidence="12" type="ORF">GV64_09360</name>
</gene>
<dbReference type="eggNOG" id="COG0513">
    <property type="taxonomic scope" value="Bacteria"/>
</dbReference>
<dbReference type="InterPro" id="IPR000629">
    <property type="entry name" value="RNA-helicase_DEAD-box_CS"/>
</dbReference>
<dbReference type="SMART" id="SM00487">
    <property type="entry name" value="DEXDc"/>
    <property type="match status" value="1"/>
</dbReference>
<dbReference type="Gene3D" id="3.40.50.300">
    <property type="entry name" value="P-loop containing nucleotide triphosphate hydrolases"/>
    <property type="match status" value="2"/>
</dbReference>
<name>A0A081K9U6_9GAMM</name>
<dbReference type="InterPro" id="IPR027417">
    <property type="entry name" value="P-loop_NTPase"/>
</dbReference>
<keyword evidence="2 7" id="KW-0378">Hydrolase</keyword>
<dbReference type="PROSITE" id="PS51195">
    <property type="entry name" value="Q_MOTIF"/>
    <property type="match status" value="1"/>
</dbReference>
<dbReference type="Pfam" id="PF00271">
    <property type="entry name" value="Helicase_C"/>
    <property type="match status" value="1"/>
</dbReference>
<evidence type="ECO:0000313" key="12">
    <source>
        <dbReference type="EMBL" id="KEI70922.1"/>
    </source>
</evidence>
<dbReference type="PANTHER" id="PTHR47959:SF3">
    <property type="entry name" value="ATP-DEPENDENT RNA HELICASE SRMB"/>
    <property type="match status" value="1"/>
</dbReference>
<dbReference type="InterPro" id="IPR050079">
    <property type="entry name" value="DEAD_box_RNA_helicase"/>
</dbReference>